<dbReference type="SMART" id="SM00481">
    <property type="entry name" value="POLIIIAc"/>
    <property type="match status" value="1"/>
</dbReference>
<feature type="domain" description="Polymerase/histidinol phosphatase N-terminal" evidence="1">
    <location>
        <begin position="3"/>
        <end position="70"/>
    </location>
</feature>
<dbReference type="AlphaFoldDB" id="A0A1H3XFY9"/>
<protein>
    <recommendedName>
        <fullName evidence="1">Polymerase/histidinol phosphatase N-terminal domain-containing protein</fullName>
    </recommendedName>
</protein>
<sequence length="278" mass="31039">MASDLHMHTTFSDGKLTPEELVAAAKAAGLKYIAITDHDTVDGVSYLYENGVYPTRGIHLIPGIEFSAHHPVHEVHILGYNVDIYYPDLIDKLNDVTEARWTRFSDMVGKLQELGYPITEAEVLTLAGASKSISRSHIARILVRKGFFPSVRDAFAAVLEKGKPAYVPHYHLEVEEIIALIKDAGGTPVLAHPKLVGDDELVRDICQRGIEGIEVFYPRHDADDTARYYMMAKEFNLLPAGGSDFHGYPTRYPSEVGVFTMEDKWAEAFYRPLGKFNS</sequence>
<reference evidence="4 5" key="1">
    <citation type="submission" date="2016-10" db="EMBL/GenBank/DDBJ databases">
        <authorList>
            <person name="de Groot N.N."/>
        </authorList>
    </citation>
    <scope>NUCLEOTIDE SEQUENCE [LARGE SCALE GENOMIC DNA]</scope>
    <source>
        <strain evidence="2 4">DSM 2872</strain>
        <strain evidence="3 5">L14</strain>
    </source>
</reference>
<dbReference type="InterPro" id="IPR016195">
    <property type="entry name" value="Pol/histidinol_Pase-like"/>
</dbReference>
<dbReference type="EMBL" id="FOJX01000003">
    <property type="protein sequence ID" value="SFA88681.1"/>
    <property type="molecule type" value="Genomic_DNA"/>
</dbReference>
<dbReference type="Proteomes" id="UP000183843">
    <property type="component" value="Unassembled WGS sequence"/>
</dbReference>
<dbReference type="Gene3D" id="3.20.20.140">
    <property type="entry name" value="Metal-dependent hydrolases"/>
    <property type="match status" value="1"/>
</dbReference>
<dbReference type="GO" id="GO:0035312">
    <property type="term" value="F:5'-3' DNA exonuclease activity"/>
    <property type="evidence" value="ECO:0007669"/>
    <property type="project" value="TreeGrafter"/>
</dbReference>
<dbReference type="PANTHER" id="PTHR42924">
    <property type="entry name" value="EXONUCLEASE"/>
    <property type="match status" value="1"/>
</dbReference>
<dbReference type="CDD" id="cd07438">
    <property type="entry name" value="PHP_HisPPase_AMP"/>
    <property type="match status" value="1"/>
</dbReference>
<accession>A0A1H3XFY9</accession>
<evidence type="ECO:0000313" key="4">
    <source>
        <dbReference type="Proteomes" id="UP000183469"/>
    </source>
</evidence>
<dbReference type="GO" id="GO:0004534">
    <property type="term" value="F:5'-3' RNA exonuclease activity"/>
    <property type="evidence" value="ECO:0007669"/>
    <property type="project" value="TreeGrafter"/>
</dbReference>
<evidence type="ECO:0000313" key="3">
    <source>
        <dbReference type="EMBL" id="SFA88681.1"/>
    </source>
</evidence>
<dbReference type="Proteomes" id="UP000183469">
    <property type="component" value="Unassembled WGS sequence"/>
</dbReference>
<evidence type="ECO:0000259" key="1">
    <source>
        <dbReference type="SMART" id="SM00481"/>
    </source>
</evidence>
<dbReference type="OrthoDB" id="9804333at2"/>
<proteinExistence type="predicted"/>
<dbReference type="InterPro" id="IPR052018">
    <property type="entry name" value="PHP_domain"/>
</dbReference>
<dbReference type="InterPro" id="IPR004013">
    <property type="entry name" value="PHP_dom"/>
</dbReference>
<organism evidence="2 4">
    <name type="scientific">Selenomonas ruminantium</name>
    <dbReference type="NCBI Taxonomy" id="971"/>
    <lineage>
        <taxon>Bacteria</taxon>
        <taxon>Bacillati</taxon>
        <taxon>Bacillota</taxon>
        <taxon>Negativicutes</taxon>
        <taxon>Selenomonadales</taxon>
        <taxon>Selenomonadaceae</taxon>
        <taxon>Selenomonas</taxon>
    </lineage>
</organism>
<dbReference type="SUPFAM" id="SSF89550">
    <property type="entry name" value="PHP domain-like"/>
    <property type="match status" value="1"/>
</dbReference>
<dbReference type="EMBL" id="FNQG01000005">
    <property type="protein sequence ID" value="SDZ98269.1"/>
    <property type="molecule type" value="Genomic_DNA"/>
</dbReference>
<dbReference type="PANTHER" id="PTHR42924:SF3">
    <property type="entry name" value="POLYMERASE_HISTIDINOL PHOSPHATASE N-TERMINAL DOMAIN-CONTAINING PROTEIN"/>
    <property type="match status" value="1"/>
</dbReference>
<gene>
    <name evidence="3" type="ORF">SAMN05216587_10331</name>
    <name evidence="2" type="ORF">SAMN05660648_01490</name>
</gene>
<evidence type="ECO:0000313" key="5">
    <source>
        <dbReference type="Proteomes" id="UP000183843"/>
    </source>
</evidence>
<dbReference type="Gene3D" id="1.10.150.650">
    <property type="match status" value="1"/>
</dbReference>
<evidence type="ECO:0000313" key="2">
    <source>
        <dbReference type="EMBL" id="SDZ98269.1"/>
    </source>
</evidence>
<dbReference type="Pfam" id="PF02811">
    <property type="entry name" value="PHP"/>
    <property type="match status" value="1"/>
</dbReference>
<dbReference type="InterPro" id="IPR003141">
    <property type="entry name" value="Pol/His_phosphatase_N"/>
</dbReference>
<name>A0A1H3XFY9_SELRU</name>
<dbReference type="RefSeq" id="WP_026761168.1">
    <property type="nucleotide sequence ID" value="NZ_FNQG01000005.1"/>
</dbReference>